<accession>A0A5K3G2J5</accession>
<reference evidence="1" key="1">
    <citation type="submission" date="2019-11" db="UniProtKB">
        <authorList>
            <consortium name="WormBaseParasite"/>
        </authorList>
    </citation>
    <scope>IDENTIFICATION</scope>
</reference>
<dbReference type="AlphaFoldDB" id="A0A5K3G2J5"/>
<proteinExistence type="predicted"/>
<protein>
    <submittedName>
        <fullName evidence="1">Uncharacterized protein</fullName>
    </submittedName>
</protein>
<organism evidence="1">
    <name type="scientific">Mesocestoides corti</name>
    <name type="common">Flatworm</name>
    <dbReference type="NCBI Taxonomy" id="53468"/>
    <lineage>
        <taxon>Eukaryota</taxon>
        <taxon>Metazoa</taxon>
        <taxon>Spiralia</taxon>
        <taxon>Lophotrochozoa</taxon>
        <taxon>Platyhelminthes</taxon>
        <taxon>Cestoda</taxon>
        <taxon>Eucestoda</taxon>
        <taxon>Cyclophyllidea</taxon>
        <taxon>Mesocestoididae</taxon>
        <taxon>Mesocestoides</taxon>
    </lineage>
</organism>
<sequence length="39" mass="4596">MVHGERWWSLPVGEKSSLSHHHHHHHIMVHRLSEAAWVG</sequence>
<name>A0A5K3G2J5_MESCO</name>
<evidence type="ECO:0000313" key="1">
    <source>
        <dbReference type="WBParaSite" id="MCU_014676-RA"/>
    </source>
</evidence>
<dbReference type="WBParaSite" id="MCU_014676-RA">
    <property type="protein sequence ID" value="MCU_014676-RA"/>
    <property type="gene ID" value="MCU_014676"/>
</dbReference>